<keyword evidence="2" id="KW-1185">Reference proteome</keyword>
<dbReference type="EMBL" id="RXIC02000025">
    <property type="protein sequence ID" value="KAB1206940.1"/>
    <property type="molecule type" value="Genomic_DNA"/>
</dbReference>
<dbReference type="AlphaFoldDB" id="A0A6A1V6Y4"/>
<evidence type="ECO:0000313" key="1">
    <source>
        <dbReference type="EMBL" id="KAB1206940.1"/>
    </source>
</evidence>
<proteinExistence type="predicted"/>
<dbReference type="Proteomes" id="UP000516437">
    <property type="component" value="Chromosome 7"/>
</dbReference>
<reference evidence="1 2" key="1">
    <citation type="journal article" date="2019" name="Plant Biotechnol. J.">
        <title>The red bayberry genome and genetic basis of sex determination.</title>
        <authorList>
            <person name="Jia H.M."/>
            <person name="Jia H.J."/>
            <person name="Cai Q.L."/>
            <person name="Wang Y."/>
            <person name="Zhao H.B."/>
            <person name="Yang W.F."/>
            <person name="Wang G.Y."/>
            <person name="Li Y.H."/>
            <person name="Zhan D.L."/>
            <person name="Shen Y.T."/>
            <person name="Niu Q.F."/>
            <person name="Chang L."/>
            <person name="Qiu J."/>
            <person name="Zhao L."/>
            <person name="Xie H.B."/>
            <person name="Fu W.Y."/>
            <person name="Jin J."/>
            <person name="Li X.W."/>
            <person name="Jiao Y."/>
            <person name="Zhou C.C."/>
            <person name="Tu T."/>
            <person name="Chai C.Y."/>
            <person name="Gao J.L."/>
            <person name="Fan L.J."/>
            <person name="van de Weg E."/>
            <person name="Wang J.Y."/>
            <person name="Gao Z.S."/>
        </authorList>
    </citation>
    <scope>NUCLEOTIDE SEQUENCE [LARGE SCALE GENOMIC DNA]</scope>
    <source>
        <tissue evidence="1">Leaves</tissue>
    </source>
</reference>
<gene>
    <name evidence="1" type="ORF">CJ030_MR7G008144</name>
</gene>
<comment type="caution">
    <text evidence="1">The sequence shown here is derived from an EMBL/GenBank/DDBJ whole genome shotgun (WGS) entry which is preliminary data.</text>
</comment>
<accession>A0A6A1V6Y4</accession>
<protein>
    <submittedName>
        <fullName evidence="1">Uncharacterized protein</fullName>
    </submittedName>
</protein>
<organism evidence="1 2">
    <name type="scientific">Morella rubra</name>
    <name type="common">Chinese bayberry</name>
    <dbReference type="NCBI Taxonomy" id="262757"/>
    <lineage>
        <taxon>Eukaryota</taxon>
        <taxon>Viridiplantae</taxon>
        <taxon>Streptophyta</taxon>
        <taxon>Embryophyta</taxon>
        <taxon>Tracheophyta</taxon>
        <taxon>Spermatophyta</taxon>
        <taxon>Magnoliopsida</taxon>
        <taxon>eudicotyledons</taxon>
        <taxon>Gunneridae</taxon>
        <taxon>Pentapetalae</taxon>
        <taxon>rosids</taxon>
        <taxon>fabids</taxon>
        <taxon>Fagales</taxon>
        <taxon>Myricaceae</taxon>
        <taxon>Morella</taxon>
    </lineage>
</organism>
<name>A0A6A1V6Y4_9ROSI</name>
<sequence length="116" mass="12734">MDLNRKGSLVSYEGGLAKNDTFGDTTLRLNCLGYGGSGATARYGCIQSNLGGDFSNSATDDSCRLVLGLGPTPSAYSDNYYNVGFQKNKVFYPRTRYRDIILSGFDRRILFCWSGI</sequence>
<evidence type="ECO:0000313" key="2">
    <source>
        <dbReference type="Proteomes" id="UP000516437"/>
    </source>
</evidence>
<dbReference type="OrthoDB" id="77038at2759"/>